<evidence type="ECO:0000256" key="8">
    <source>
        <dbReference type="ARBA" id="ARBA00022967"/>
    </source>
</evidence>
<dbReference type="GO" id="GO:0005886">
    <property type="term" value="C:plasma membrane"/>
    <property type="evidence" value="ECO:0007669"/>
    <property type="project" value="UniProtKB-SubCell"/>
</dbReference>
<keyword evidence="8" id="KW-1278">Translocase</keyword>
<evidence type="ECO:0000256" key="3">
    <source>
        <dbReference type="ARBA" id="ARBA00022448"/>
    </source>
</evidence>
<dbReference type="InterPro" id="IPR050388">
    <property type="entry name" value="ABC_Ni/Peptide_Import"/>
</dbReference>
<dbReference type="Proteomes" id="UP000567795">
    <property type="component" value="Unassembled WGS sequence"/>
</dbReference>
<evidence type="ECO:0000256" key="1">
    <source>
        <dbReference type="ARBA" id="ARBA00004202"/>
    </source>
</evidence>
<evidence type="ECO:0000256" key="11">
    <source>
        <dbReference type="ARBA" id="ARBA00023136"/>
    </source>
</evidence>
<dbReference type="GO" id="GO:0016887">
    <property type="term" value="F:ATP hydrolysis activity"/>
    <property type="evidence" value="ECO:0007669"/>
    <property type="project" value="InterPro"/>
</dbReference>
<feature type="region of interest" description="Disordered" evidence="16">
    <location>
        <begin position="36"/>
        <end position="55"/>
    </location>
</feature>
<dbReference type="NCBIfam" id="TIGR01727">
    <property type="entry name" value="oligo_HPY"/>
    <property type="match status" value="1"/>
</dbReference>
<evidence type="ECO:0000256" key="4">
    <source>
        <dbReference type="ARBA" id="ARBA00022475"/>
    </source>
</evidence>
<dbReference type="PROSITE" id="PS50893">
    <property type="entry name" value="ABC_TRANSPORTER_2"/>
    <property type="match status" value="1"/>
</dbReference>
<protein>
    <recommendedName>
        <fullName evidence="14">Nickel import system ATP-binding protein NikD</fullName>
        <ecNumber evidence="13">7.2.2.11</ecNumber>
    </recommendedName>
</protein>
<dbReference type="SUPFAM" id="SSF52540">
    <property type="entry name" value="P-loop containing nucleoside triphosphate hydrolases"/>
    <property type="match status" value="1"/>
</dbReference>
<dbReference type="EC" id="7.2.2.11" evidence="13"/>
<dbReference type="PANTHER" id="PTHR43297">
    <property type="entry name" value="OLIGOPEPTIDE TRANSPORT ATP-BINDING PROTEIN APPD"/>
    <property type="match status" value="1"/>
</dbReference>
<dbReference type="InterPro" id="IPR003593">
    <property type="entry name" value="AAA+_ATPase"/>
</dbReference>
<comment type="catalytic activity">
    <reaction evidence="15">
        <text>Ni(2+)(out) + ATP + H2O = Ni(2+)(in) + ADP + phosphate + H(+)</text>
        <dbReference type="Rhea" id="RHEA:15557"/>
        <dbReference type="ChEBI" id="CHEBI:15377"/>
        <dbReference type="ChEBI" id="CHEBI:15378"/>
        <dbReference type="ChEBI" id="CHEBI:30616"/>
        <dbReference type="ChEBI" id="CHEBI:43474"/>
        <dbReference type="ChEBI" id="CHEBI:49786"/>
        <dbReference type="ChEBI" id="CHEBI:456216"/>
        <dbReference type="EC" id="7.2.2.11"/>
    </reaction>
    <physiologicalReaction direction="left-to-right" evidence="15">
        <dbReference type="Rhea" id="RHEA:15558"/>
    </physiologicalReaction>
</comment>
<keyword evidence="7 18" id="KW-0067">ATP-binding</keyword>
<keyword evidence="6" id="KW-0547">Nucleotide-binding</keyword>
<dbReference type="EMBL" id="JACBZD010000001">
    <property type="protein sequence ID" value="NYI06738.1"/>
    <property type="molecule type" value="Genomic_DNA"/>
</dbReference>
<feature type="region of interest" description="Disordered" evidence="16">
    <location>
        <begin position="345"/>
        <end position="393"/>
    </location>
</feature>
<evidence type="ECO:0000256" key="14">
    <source>
        <dbReference type="ARBA" id="ARBA00044143"/>
    </source>
</evidence>
<dbReference type="GO" id="GO:0015413">
    <property type="term" value="F:ABC-type nickel transporter activity"/>
    <property type="evidence" value="ECO:0007669"/>
    <property type="project" value="UniProtKB-EC"/>
</dbReference>
<evidence type="ECO:0000313" key="18">
    <source>
        <dbReference type="EMBL" id="NYI06738.1"/>
    </source>
</evidence>
<feature type="domain" description="ABC transporter" evidence="17">
    <location>
        <begin position="28"/>
        <end position="294"/>
    </location>
</feature>
<evidence type="ECO:0000256" key="10">
    <source>
        <dbReference type="ARBA" id="ARBA00023112"/>
    </source>
</evidence>
<dbReference type="GO" id="GO:0015833">
    <property type="term" value="P:peptide transport"/>
    <property type="evidence" value="ECO:0007669"/>
    <property type="project" value="InterPro"/>
</dbReference>
<dbReference type="SMART" id="SM00382">
    <property type="entry name" value="AAA"/>
    <property type="match status" value="1"/>
</dbReference>
<comment type="subcellular location">
    <subcellularLocation>
        <location evidence="1">Cell membrane</location>
        <topology evidence="1">Peripheral membrane protein</topology>
    </subcellularLocation>
</comment>
<feature type="compositionally biased region" description="Basic and acidic residues" evidence="16">
    <location>
        <begin position="383"/>
        <end position="393"/>
    </location>
</feature>
<keyword evidence="11" id="KW-0472">Membrane</keyword>
<proteinExistence type="inferred from homology"/>
<evidence type="ECO:0000256" key="12">
    <source>
        <dbReference type="ARBA" id="ARBA00038669"/>
    </source>
</evidence>
<sequence length="393" mass="41010">MTTRSDPTEALPTHRPSPPAPSTPLLSLRGLSVRFRMPAEERDGDRGGRRRGTAPPRYVAAVTDATLDLLPGEVLALVGESGCGKSVMAGAVLGLLPGNAEIAGAAMAGGIDLTTADERTLARRVRGRLIGLVPQSPGTHLTPVRTIRAQLEEAVRELHGLPRRTPRGRLREEAERAADRAWFPLDHLDAYPHELSGGLAQRAATALALVGDAPVLLADEPTTGLDRPLVERTVDQLRLLADQGRGVLIVTHDLAAAERVADRIAVMYAGRIVEVAQAREFFAGAGPRHPYAAGLLDALPSRAFTPIAGMPPELSRLPGGCAFAARCAHATDVCREGVPALLTPSAPGPAATGTGTVPAAPASGAVACHHPLGAPAARPRPKPPAEDLEPVHD</sequence>
<evidence type="ECO:0000256" key="7">
    <source>
        <dbReference type="ARBA" id="ARBA00022840"/>
    </source>
</evidence>
<comment type="subunit">
    <text evidence="12">The complex is composed of two ATP-binding proteins (NikD and NikE), two transmembrane proteins (NikB and NikC) and a solute-binding protein (NikA).</text>
</comment>
<keyword evidence="19" id="KW-1185">Reference proteome</keyword>
<dbReference type="Pfam" id="PF08352">
    <property type="entry name" value="oligo_HPY"/>
    <property type="match status" value="1"/>
</dbReference>
<evidence type="ECO:0000256" key="16">
    <source>
        <dbReference type="SAM" id="MobiDB-lite"/>
    </source>
</evidence>
<dbReference type="Gene3D" id="3.40.50.300">
    <property type="entry name" value="P-loop containing nucleotide triphosphate hydrolases"/>
    <property type="match status" value="1"/>
</dbReference>
<dbReference type="InterPro" id="IPR013563">
    <property type="entry name" value="Oligopep_ABC_C"/>
</dbReference>
<keyword evidence="10" id="KW-0921">Nickel transport</keyword>
<evidence type="ECO:0000313" key="19">
    <source>
        <dbReference type="Proteomes" id="UP000567795"/>
    </source>
</evidence>
<comment type="caution">
    <text evidence="18">The sequence shown here is derived from an EMBL/GenBank/DDBJ whole genome shotgun (WGS) entry which is preliminary data.</text>
</comment>
<dbReference type="AlphaFoldDB" id="A0A853A880"/>
<evidence type="ECO:0000256" key="9">
    <source>
        <dbReference type="ARBA" id="ARBA00023065"/>
    </source>
</evidence>
<evidence type="ECO:0000256" key="5">
    <source>
        <dbReference type="ARBA" id="ARBA00022596"/>
    </source>
</evidence>
<feature type="compositionally biased region" description="Basic and acidic residues" evidence="16">
    <location>
        <begin position="37"/>
        <end position="47"/>
    </location>
</feature>
<evidence type="ECO:0000256" key="2">
    <source>
        <dbReference type="ARBA" id="ARBA00005417"/>
    </source>
</evidence>
<keyword evidence="9" id="KW-0406">Ion transport</keyword>
<gene>
    <name evidence="18" type="ORF">FHU37_003681</name>
</gene>
<evidence type="ECO:0000259" key="17">
    <source>
        <dbReference type="PROSITE" id="PS50893"/>
    </source>
</evidence>
<dbReference type="InterPro" id="IPR027417">
    <property type="entry name" value="P-loop_NTPase"/>
</dbReference>
<dbReference type="Pfam" id="PF00005">
    <property type="entry name" value="ABC_tran"/>
    <property type="match status" value="1"/>
</dbReference>
<feature type="region of interest" description="Disordered" evidence="16">
    <location>
        <begin position="1"/>
        <end position="27"/>
    </location>
</feature>
<organism evidence="18 19">
    <name type="scientific">Allostreptomyces psammosilenae</name>
    <dbReference type="NCBI Taxonomy" id="1892865"/>
    <lineage>
        <taxon>Bacteria</taxon>
        <taxon>Bacillati</taxon>
        <taxon>Actinomycetota</taxon>
        <taxon>Actinomycetes</taxon>
        <taxon>Kitasatosporales</taxon>
        <taxon>Streptomycetaceae</taxon>
        <taxon>Allostreptomyces</taxon>
    </lineage>
</organism>
<keyword evidence="5" id="KW-0533">Nickel</keyword>
<feature type="compositionally biased region" description="Low complexity" evidence="16">
    <location>
        <begin position="345"/>
        <end position="367"/>
    </location>
</feature>
<dbReference type="PANTHER" id="PTHR43297:SF13">
    <property type="entry name" value="NICKEL ABC TRANSPORTER, ATP-BINDING PROTEIN"/>
    <property type="match status" value="1"/>
</dbReference>
<dbReference type="InterPro" id="IPR003439">
    <property type="entry name" value="ABC_transporter-like_ATP-bd"/>
</dbReference>
<evidence type="ECO:0000256" key="13">
    <source>
        <dbReference type="ARBA" id="ARBA00039098"/>
    </source>
</evidence>
<keyword evidence="4" id="KW-1003">Cell membrane</keyword>
<evidence type="ECO:0000256" key="15">
    <source>
        <dbReference type="ARBA" id="ARBA00048610"/>
    </source>
</evidence>
<comment type="similarity">
    <text evidence="2">Belongs to the ABC transporter superfamily.</text>
</comment>
<accession>A0A853A880</accession>
<name>A0A853A880_9ACTN</name>
<reference evidence="18 19" key="1">
    <citation type="submission" date="2020-07" db="EMBL/GenBank/DDBJ databases">
        <title>Sequencing the genomes of 1000 actinobacteria strains.</title>
        <authorList>
            <person name="Klenk H.-P."/>
        </authorList>
    </citation>
    <scope>NUCLEOTIDE SEQUENCE [LARGE SCALE GENOMIC DNA]</scope>
    <source>
        <strain evidence="18 19">DSM 42178</strain>
    </source>
</reference>
<dbReference type="CDD" id="cd03257">
    <property type="entry name" value="ABC_NikE_OppD_transporters"/>
    <property type="match status" value="1"/>
</dbReference>
<evidence type="ECO:0000256" key="6">
    <source>
        <dbReference type="ARBA" id="ARBA00022741"/>
    </source>
</evidence>
<keyword evidence="3" id="KW-0813">Transport</keyword>
<dbReference type="GO" id="GO:0005524">
    <property type="term" value="F:ATP binding"/>
    <property type="evidence" value="ECO:0007669"/>
    <property type="project" value="UniProtKB-KW"/>
</dbReference>